<gene>
    <name evidence="1" type="ORF">LPLAT_LOCUS271</name>
</gene>
<keyword evidence="2" id="KW-1185">Reference proteome</keyword>
<dbReference type="EMBL" id="OZ034824">
    <property type="protein sequence ID" value="CAL1673363.1"/>
    <property type="molecule type" value="Genomic_DNA"/>
</dbReference>
<evidence type="ECO:0000313" key="2">
    <source>
        <dbReference type="Proteomes" id="UP001497644"/>
    </source>
</evidence>
<organism evidence="1 2">
    <name type="scientific">Lasius platythorax</name>
    <dbReference type="NCBI Taxonomy" id="488582"/>
    <lineage>
        <taxon>Eukaryota</taxon>
        <taxon>Metazoa</taxon>
        <taxon>Ecdysozoa</taxon>
        <taxon>Arthropoda</taxon>
        <taxon>Hexapoda</taxon>
        <taxon>Insecta</taxon>
        <taxon>Pterygota</taxon>
        <taxon>Neoptera</taxon>
        <taxon>Endopterygota</taxon>
        <taxon>Hymenoptera</taxon>
        <taxon>Apocrita</taxon>
        <taxon>Aculeata</taxon>
        <taxon>Formicoidea</taxon>
        <taxon>Formicidae</taxon>
        <taxon>Formicinae</taxon>
        <taxon>Lasius</taxon>
        <taxon>Lasius</taxon>
    </lineage>
</organism>
<name>A0AAV2N135_9HYME</name>
<sequence length="69" mass="7868">MGINQVPIDFEPYNLFPSPLPLGCYYGNIEDATAVFLARFATKGVDFRFYRPLRRVRADPAILNIETLC</sequence>
<protein>
    <submittedName>
        <fullName evidence="1">Uncharacterized protein</fullName>
    </submittedName>
</protein>
<reference evidence="1 2" key="1">
    <citation type="submission" date="2024-04" db="EMBL/GenBank/DDBJ databases">
        <authorList>
            <consortium name="Molecular Ecology Group"/>
        </authorList>
    </citation>
    <scope>NUCLEOTIDE SEQUENCE [LARGE SCALE GENOMIC DNA]</scope>
</reference>
<evidence type="ECO:0000313" key="1">
    <source>
        <dbReference type="EMBL" id="CAL1673363.1"/>
    </source>
</evidence>
<dbReference type="Proteomes" id="UP001497644">
    <property type="component" value="Chromosome 1"/>
</dbReference>
<proteinExistence type="predicted"/>
<accession>A0AAV2N135</accession>
<dbReference type="AlphaFoldDB" id="A0AAV2N135"/>